<dbReference type="Proteomes" id="UP000242972">
    <property type="component" value="Unassembled WGS sequence"/>
</dbReference>
<dbReference type="AlphaFoldDB" id="A0A2T2XCT6"/>
<proteinExistence type="predicted"/>
<evidence type="ECO:0000313" key="1">
    <source>
        <dbReference type="EMBL" id="PSR32323.1"/>
    </source>
</evidence>
<sequence length="62" mass="7175">MTDPGRIGFEVHDRDKKGIVGRTEAGRPLFVVYVVRDGAYHVITARDLTPGEKRIFRKRRHK</sequence>
<reference evidence="1 2" key="1">
    <citation type="journal article" date="2014" name="BMC Genomics">
        <title>Comparison of environmental and isolate Sulfobacillus genomes reveals diverse carbon, sulfur, nitrogen, and hydrogen metabolisms.</title>
        <authorList>
            <person name="Justice N.B."/>
            <person name="Norman A."/>
            <person name="Brown C.T."/>
            <person name="Singh A."/>
            <person name="Thomas B.C."/>
            <person name="Banfield J.F."/>
        </authorList>
    </citation>
    <scope>NUCLEOTIDE SEQUENCE [LARGE SCALE GENOMIC DNA]</scope>
    <source>
        <strain evidence="1">AMDSBA4</strain>
    </source>
</reference>
<dbReference type="EMBL" id="PXYW01000044">
    <property type="protein sequence ID" value="PSR32323.1"/>
    <property type="molecule type" value="Genomic_DNA"/>
</dbReference>
<name>A0A2T2XCT6_9FIRM</name>
<comment type="caution">
    <text evidence="1">The sequence shown here is derived from an EMBL/GenBank/DDBJ whole genome shotgun (WGS) entry which is preliminary data.</text>
</comment>
<evidence type="ECO:0008006" key="3">
    <source>
        <dbReference type="Google" id="ProtNLM"/>
    </source>
</evidence>
<protein>
    <recommendedName>
        <fullName evidence="3">BrnT family toxin</fullName>
    </recommendedName>
</protein>
<gene>
    <name evidence="1" type="ORF">C7B46_14620</name>
</gene>
<accession>A0A2T2XCT6</accession>
<evidence type="ECO:0000313" key="2">
    <source>
        <dbReference type="Proteomes" id="UP000242972"/>
    </source>
</evidence>
<organism evidence="1 2">
    <name type="scientific">Sulfobacillus benefaciens</name>
    <dbReference type="NCBI Taxonomy" id="453960"/>
    <lineage>
        <taxon>Bacteria</taxon>
        <taxon>Bacillati</taxon>
        <taxon>Bacillota</taxon>
        <taxon>Clostridia</taxon>
        <taxon>Eubacteriales</taxon>
        <taxon>Clostridiales Family XVII. Incertae Sedis</taxon>
        <taxon>Sulfobacillus</taxon>
    </lineage>
</organism>